<evidence type="ECO:0000259" key="1">
    <source>
        <dbReference type="SMART" id="SM00955"/>
    </source>
</evidence>
<dbReference type="SUPFAM" id="SSF50249">
    <property type="entry name" value="Nucleic acid-binding proteins"/>
    <property type="match status" value="1"/>
</dbReference>
<dbReference type="SMART" id="SM00955">
    <property type="entry name" value="RNB"/>
    <property type="match status" value="1"/>
</dbReference>
<dbReference type="GO" id="GO:0008859">
    <property type="term" value="F:exoribonuclease II activity"/>
    <property type="evidence" value="ECO:0007669"/>
    <property type="project" value="UniProtKB-EC"/>
</dbReference>
<dbReference type="InterPro" id="IPR050180">
    <property type="entry name" value="RNR_Ribonuclease"/>
</dbReference>
<evidence type="ECO:0000313" key="3">
    <source>
        <dbReference type="Proteomes" id="UP000255277"/>
    </source>
</evidence>
<dbReference type="GO" id="GO:0005829">
    <property type="term" value="C:cytosol"/>
    <property type="evidence" value="ECO:0007669"/>
    <property type="project" value="TreeGrafter"/>
</dbReference>
<reference evidence="2 3" key="1">
    <citation type="submission" date="2018-06" db="EMBL/GenBank/DDBJ databases">
        <authorList>
            <consortium name="Pathogen Informatics"/>
            <person name="Doyle S."/>
        </authorList>
    </citation>
    <scope>NUCLEOTIDE SEQUENCE [LARGE SCALE GENOMIC DNA]</scope>
    <source>
        <strain evidence="2 3">NCTC12195</strain>
    </source>
</reference>
<name>A0A380FF14_STAGA</name>
<proteinExistence type="predicted"/>
<dbReference type="EC" id="3.1.13.1" evidence="2"/>
<accession>A0A380FF14</accession>
<dbReference type="AlphaFoldDB" id="A0A380FF14"/>
<sequence length="132" mass="15565">MLAANETIAEHFNKLDVPFIYRVHEQPKSDRLRQFFDFITNFGLMIKGTGEDIHPSTLQKIQQEVEGQPEQMVISTMMLRSMQQAKYDDINLGHFGLSAEYYTHFTSPIRRYPDLIVHRLIRKYLIEKSMDN</sequence>
<keyword evidence="2" id="KW-0378">Hydrolase</keyword>
<feature type="domain" description="RNB" evidence="1">
    <location>
        <begin position="1"/>
        <end position="127"/>
    </location>
</feature>
<dbReference type="GO" id="GO:0006402">
    <property type="term" value="P:mRNA catabolic process"/>
    <property type="evidence" value="ECO:0007669"/>
    <property type="project" value="TreeGrafter"/>
</dbReference>
<gene>
    <name evidence="2" type="primary">rnr_3</name>
    <name evidence="2" type="ORF">NCTC12195_01492</name>
</gene>
<dbReference type="Pfam" id="PF00773">
    <property type="entry name" value="RNB"/>
    <property type="match status" value="1"/>
</dbReference>
<organism evidence="2 3">
    <name type="scientific">Staphylococcus gallinarum</name>
    <dbReference type="NCBI Taxonomy" id="1293"/>
    <lineage>
        <taxon>Bacteria</taxon>
        <taxon>Bacillati</taxon>
        <taxon>Bacillota</taxon>
        <taxon>Bacilli</taxon>
        <taxon>Bacillales</taxon>
        <taxon>Staphylococcaceae</taxon>
        <taxon>Staphylococcus</taxon>
    </lineage>
</organism>
<dbReference type="InterPro" id="IPR001900">
    <property type="entry name" value="RNase_II/R"/>
</dbReference>
<dbReference type="EMBL" id="UHDK01000001">
    <property type="protein sequence ID" value="SUM32053.1"/>
    <property type="molecule type" value="Genomic_DNA"/>
</dbReference>
<dbReference type="InterPro" id="IPR022966">
    <property type="entry name" value="RNase_II/R_CS"/>
</dbReference>
<dbReference type="GO" id="GO:0003723">
    <property type="term" value="F:RNA binding"/>
    <property type="evidence" value="ECO:0007669"/>
    <property type="project" value="InterPro"/>
</dbReference>
<dbReference type="PANTHER" id="PTHR23355:SF9">
    <property type="entry name" value="DIS3-LIKE EXONUCLEASE 2"/>
    <property type="match status" value="1"/>
</dbReference>
<evidence type="ECO:0000313" key="2">
    <source>
        <dbReference type="EMBL" id="SUM32053.1"/>
    </source>
</evidence>
<dbReference type="PROSITE" id="PS01175">
    <property type="entry name" value="RIBONUCLEASE_II"/>
    <property type="match status" value="1"/>
</dbReference>
<protein>
    <submittedName>
        <fullName evidence="2">Exoribonuclease</fullName>
        <ecNumber evidence="2">3.1.13.1</ecNumber>
    </submittedName>
</protein>
<dbReference type="InterPro" id="IPR012340">
    <property type="entry name" value="NA-bd_OB-fold"/>
</dbReference>
<dbReference type="PANTHER" id="PTHR23355">
    <property type="entry name" value="RIBONUCLEASE"/>
    <property type="match status" value="1"/>
</dbReference>
<dbReference type="Proteomes" id="UP000255277">
    <property type="component" value="Unassembled WGS sequence"/>
</dbReference>